<evidence type="ECO:0000313" key="1">
    <source>
        <dbReference type="EMBL" id="MPC36628.1"/>
    </source>
</evidence>
<name>A0A5B7ETR7_PORTR</name>
<accession>A0A5B7ETR7</accession>
<evidence type="ECO:0000313" key="2">
    <source>
        <dbReference type="Proteomes" id="UP000324222"/>
    </source>
</evidence>
<reference evidence="1 2" key="1">
    <citation type="submission" date="2019-05" db="EMBL/GenBank/DDBJ databases">
        <title>Another draft genome of Portunus trituberculatus and its Hox gene families provides insights of decapod evolution.</title>
        <authorList>
            <person name="Jeong J.-H."/>
            <person name="Song I."/>
            <person name="Kim S."/>
            <person name="Choi T."/>
            <person name="Kim D."/>
            <person name="Ryu S."/>
            <person name="Kim W."/>
        </authorList>
    </citation>
    <scope>NUCLEOTIDE SEQUENCE [LARGE SCALE GENOMIC DNA]</scope>
    <source>
        <tissue evidence="1">Muscle</tissue>
    </source>
</reference>
<keyword evidence="2" id="KW-1185">Reference proteome</keyword>
<proteinExistence type="predicted"/>
<dbReference type="Proteomes" id="UP000324222">
    <property type="component" value="Unassembled WGS sequence"/>
</dbReference>
<gene>
    <name evidence="1" type="ORF">E2C01_030094</name>
</gene>
<comment type="caution">
    <text evidence="1">The sequence shown here is derived from an EMBL/GenBank/DDBJ whole genome shotgun (WGS) entry which is preliminary data.</text>
</comment>
<protein>
    <submittedName>
        <fullName evidence="1">Uncharacterized protein</fullName>
    </submittedName>
</protein>
<dbReference type="EMBL" id="VSRR010003562">
    <property type="protein sequence ID" value="MPC36628.1"/>
    <property type="molecule type" value="Genomic_DNA"/>
</dbReference>
<organism evidence="1 2">
    <name type="scientific">Portunus trituberculatus</name>
    <name type="common">Swimming crab</name>
    <name type="synonym">Neptunus trituberculatus</name>
    <dbReference type="NCBI Taxonomy" id="210409"/>
    <lineage>
        <taxon>Eukaryota</taxon>
        <taxon>Metazoa</taxon>
        <taxon>Ecdysozoa</taxon>
        <taxon>Arthropoda</taxon>
        <taxon>Crustacea</taxon>
        <taxon>Multicrustacea</taxon>
        <taxon>Malacostraca</taxon>
        <taxon>Eumalacostraca</taxon>
        <taxon>Eucarida</taxon>
        <taxon>Decapoda</taxon>
        <taxon>Pleocyemata</taxon>
        <taxon>Brachyura</taxon>
        <taxon>Eubrachyura</taxon>
        <taxon>Portunoidea</taxon>
        <taxon>Portunidae</taxon>
        <taxon>Portuninae</taxon>
        <taxon>Portunus</taxon>
    </lineage>
</organism>
<sequence>MGPSCSADASCRLAKRDDAAECSTSLSPLIVSSSTSFSSLLPYSAVVTLWSGPSSWSLSSPSLRSCKPPPVYIQSSTSHPCSEFYRSSSVQIHSMFNYSNSKTKIHWLSKARQVVQDSLGAGVQLVFNLLQQSLQLLCLLREGVFLSHEREQLRLELRVKPSDHQLHGVSYLPDSLILRRPYRLHIPLLGTKRQ</sequence>
<dbReference type="AlphaFoldDB" id="A0A5B7ETR7"/>